<reference evidence="1 2" key="1">
    <citation type="submission" date="2020-04" db="EMBL/GenBank/DDBJ databases">
        <authorList>
            <person name="De Canck E."/>
        </authorList>
    </citation>
    <scope>NUCLEOTIDE SEQUENCE [LARGE SCALE GENOMIC DNA]</scope>
    <source>
        <strain evidence="1 2">LMG 3458</strain>
    </source>
</reference>
<evidence type="ECO:0000313" key="2">
    <source>
        <dbReference type="Proteomes" id="UP000494111"/>
    </source>
</evidence>
<accession>A0A6S7AEA3</accession>
<organism evidence="1 2">
    <name type="scientific">Achromobacter deleyi</name>
    <dbReference type="NCBI Taxonomy" id="1353891"/>
    <lineage>
        <taxon>Bacteria</taxon>
        <taxon>Pseudomonadati</taxon>
        <taxon>Pseudomonadota</taxon>
        <taxon>Betaproteobacteria</taxon>
        <taxon>Burkholderiales</taxon>
        <taxon>Alcaligenaceae</taxon>
        <taxon>Achromobacter</taxon>
    </lineage>
</organism>
<dbReference type="AlphaFoldDB" id="A0A6S7AEA3"/>
<dbReference type="Pfam" id="PF21813">
    <property type="entry name" value="DUF6882"/>
    <property type="match status" value="1"/>
</dbReference>
<dbReference type="InterPro" id="IPR049249">
    <property type="entry name" value="DUF6882"/>
</dbReference>
<dbReference type="Proteomes" id="UP000494111">
    <property type="component" value="Unassembled WGS sequence"/>
</dbReference>
<sequence>MSDNAQAFDAATYIAQSLEGLRAATAAHCGTWHLDEAEQWSVDMDSGLILFQLPGGMIARAPVQIVGTTNSADGSFLWGWDHPSVPAELAEHAQLAQAFGQAHGLPAYTTRQVACEDEQAWEFTAVAMRLGEASGAYRAQASDTAYVWMTFGQVTLSKAEA</sequence>
<dbReference type="RefSeq" id="WP_175195153.1">
    <property type="nucleotide sequence ID" value="NZ_CADIJO010000018.1"/>
</dbReference>
<evidence type="ECO:0000313" key="1">
    <source>
        <dbReference type="EMBL" id="CAB3727982.1"/>
    </source>
</evidence>
<protein>
    <submittedName>
        <fullName evidence="1">Uncharacterized protein</fullName>
    </submittedName>
</protein>
<proteinExistence type="predicted"/>
<name>A0A6S7AEA3_9BURK</name>
<gene>
    <name evidence="1" type="ORF">LMG3458_04577</name>
</gene>
<dbReference type="EMBL" id="CADIJO010000018">
    <property type="protein sequence ID" value="CAB3727982.1"/>
    <property type="molecule type" value="Genomic_DNA"/>
</dbReference>